<protein>
    <recommendedName>
        <fullName evidence="3">Blue-light-activated histidine kinase</fullName>
        <ecNumber evidence="2">2.7.13.3</ecNumber>
    </recommendedName>
</protein>
<dbReference type="Pfam" id="PF08447">
    <property type="entry name" value="PAS_3"/>
    <property type="match status" value="1"/>
</dbReference>
<dbReference type="GO" id="GO:0005524">
    <property type="term" value="F:ATP binding"/>
    <property type="evidence" value="ECO:0007669"/>
    <property type="project" value="UniProtKB-KW"/>
</dbReference>
<evidence type="ECO:0000256" key="13">
    <source>
        <dbReference type="ARBA" id="ARBA00022840"/>
    </source>
</evidence>
<evidence type="ECO:0000256" key="5">
    <source>
        <dbReference type="ARBA" id="ARBA00022553"/>
    </source>
</evidence>
<proteinExistence type="predicted"/>
<dbReference type="Proteomes" id="UP000298588">
    <property type="component" value="Chromosome"/>
</dbReference>
<feature type="domain" description="PAC" evidence="18">
    <location>
        <begin position="224"/>
        <end position="277"/>
    </location>
</feature>
<dbReference type="OrthoDB" id="341208at2"/>
<keyword evidence="20" id="KW-1185">Reference proteome</keyword>
<reference evidence="19 20" key="1">
    <citation type="submission" date="2019-04" db="EMBL/GenBank/DDBJ databases">
        <title>Phreatobacter aquaticus sp. nov.</title>
        <authorList>
            <person name="Choi A."/>
            <person name="Baek K."/>
        </authorList>
    </citation>
    <scope>NUCLEOTIDE SEQUENCE [LARGE SCALE GENOMIC DNA]</scope>
    <source>
        <strain evidence="19 20">NMCR1094</strain>
    </source>
</reference>
<dbReference type="InterPro" id="IPR013656">
    <property type="entry name" value="PAS_4"/>
</dbReference>
<sequence length="478" mass="52390">MSGVNLGDDAKSLADAALMQILEGIGDSFYAVDGAWTITQMNEAASLFFGVGPDEVIGTELWRTFPAIEASLFGDVYRTAMTSRTLQAFRGESPTFPGKWLEVRAFPLLDGIGIAFREVTLGYQAEVRLRDQDQQLGKALRTVRDSEARYKAALTVGRMGSWESHFQTCERHWTDEGLALFGLVLPSRIGIVGGDADEYLAAVHPDDRHLIAKYRRLANEIDSFPAEYRVVRPDGRTIWVAGRGQVTERADDGTAVRLINVVSDITERKSSEEHIKILLREISHRSKNLLAVVQSIARQTGKGDIPTQEFQRRFSLRLQGLAASHDLLVSQDWRGVPLDELIRHQMVAFIGLETPRLHLQGPAVFVVPAAAQSLGLALHELGTNASKHGSLSGDEGSVHVSWSVDTIAGAGAIFQMTWTEMGGPDVQQPTAAGFGTFLLDQMVRRSLNAEVRLDFGTAGFTWTMSAPLDLMTTPSATE</sequence>
<keyword evidence="12" id="KW-0418">Kinase</keyword>
<evidence type="ECO:0000256" key="10">
    <source>
        <dbReference type="ARBA" id="ARBA00022737"/>
    </source>
</evidence>
<keyword evidence="7" id="KW-0285">Flavoprotein</keyword>
<evidence type="ECO:0000259" key="17">
    <source>
        <dbReference type="PROSITE" id="PS50112"/>
    </source>
</evidence>
<dbReference type="Gene3D" id="2.10.70.100">
    <property type="match status" value="1"/>
</dbReference>
<keyword evidence="6" id="KW-0716">Sensory transduction</keyword>
<dbReference type="SUPFAM" id="SSF55785">
    <property type="entry name" value="PYP-like sensor domain (PAS domain)"/>
    <property type="match status" value="2"/>
</dbReference>
<dbReference type="CDD" id="cd00130">
    <property type="entry name" value="PAS"/>
    <property type="match status" value="2"/>
</dbReference>
<dbReference type="SMART" id="SM00911">
    <property type="entry name" value="HWE_HK"/>
    <property type="match status" value="1"/>
</dbReference>
<dbReference type="InterPro" id="IPR013655">
    <property type="entry name" value="PAS_fold_3"/>
</dbReference>
<evidence type="ECO:0000256" key="14">
    <source>
        <dbReference type="ARBA" id="ARBA00022991"/>
    </source>
</evidence>
<dbReference type="GO" id="GO:0009881">
    <property type="term" value="F:photoreceptor activity"/>
    <property type="evidence" value="ECO:0007669"/>
    <property type="project" value="UniProtKB-KW"/>
</dbReference>
<keyword evidence="14" id="KW-0157">Chromophore</keyword>
<dbReference type="KEGG" id="paqt:E8L99_18230"/>
<dbReference type="Gene3D" id="3.30.450.20">
    <property type="entry name" value="PAS domain"/>
    <property type="match status" value="2"/>
</dbReference>
<dbReference type="Pfam" id="PF08448">
    <property type="entry name" value="PAS_4"/>
    <property type="match status" value="1"/>
</dbReference>
<dbReference type="PANTHER" id="PTHR41523">
    <property type="entry name" value="TWO-COMPONENT SYSTEM SENSOR PROTEIN"/>
    <property type="match status" value="1"/>
</dbReference>
<dbReference type="Pfam" id="PF07536">
    <property type="entry name" value="HWE_HK"/>
    <property type="match status" value="1"/>
</dbReference>
<evidence type="ECO:0000256" key="12">
    <source>
        <dbReference type="ARBA" id="ARBA00022777"/>
    </source>
</evidence>
<evidence type="ECO:0000313" key="19">
    <source>
        <dbReference type="EMBL" id="QCK87558.1"/>
    </source>
</evidence>
<keyword evidence="9" id="KW-0808">Transferase</keyword>
<keyword evidence="8" id="KW-0288">FMN</keyword>
<dbReference type="InterPro" id="IPR000700">
    <property type="entry name" value="PAS-assoc_C"/>
</dbReference>
<evidence type="ECO:0000256" key="7">
    <source>
        <dbReference type="ARBA" id="ARBA00022630"/>
    </source>
</evidence>
<evidence type="ECO:0000256" key="11">
    <source>
        <dbReference type="ARBA" id="ARBA00022741"/>
    </source>
</evidence>
<dbReference type="EC" id="2.7.13.3" evidence="2"/>
<keyword evidence="13" id="KW-0067">ATP-binding</keyword>
<evidence type="ECO:0000256" key="4">
    <source>
        <dbReference type="ARBA" id="ARBA00022543"/>
    </source>
</evidence>
<evidence type="ECO:0000256" key="16">
    <source>
        <dbReference type="ARBA" id="ARBA00023170"/>
    </source>
</evidence>
<evidence type="ECO:0000256" key="2">
    <source>
        <dbReference type="ARBA" id="ARBA00012438"/>
    </source>
</evidence>
<evidence type="ECO:0000313" key="20">
    <source>
        <dbReference type="Proteomes" id="UP000298588"/>
    </source>
</evidence>
<name>A0A4D7QJ75_9HYPH</name>
<dbReference type="InterPro" id="IPR011102">
    <property type="entry name" value="Sig_transdc_His_kinase_HWE"/>
</dbReference>
<dbReference type="EMBL" id="CP039865">
    <property type="protein sequence ID" value="QCK87558.1"/>
    <property type="molecule type" value="Genomic_DNA"/>
</dbReference>
<keyword evidence="4" id="KW-0600">Photoreceptor protein</keyword>
<keyword evidence="5" id="KW-0597">Phosphoprotein</keyword>
<keyword evidence="15" id="KW-0843">Virulence</keyword>
<keyword evidence="16" id="KW-0675">Receptor</keyword>
<gene>
    <name evidence="19" type="ORF">E8L99_18230</name>
</gene>
<dbReference type="InterPro" id="IPR001610">
    <property type="entry name" value="PAC"/>
</dbReference>
<accession>A0A4D7QJ75</accession>
<evidence type="ECO:0000256" key="3">
    <source>
        <dbReference type="ARBA" id="ARBA00021740"/>
    </source>
</evidence>
<feature type="domain" description="PAS" evidence="17">
    <location>
        <begin position="14"/>
        <end position="58"/>
    </location>
</feature>
<dbReference type="SMART" id="SM00091">
    <property type="entry name" value="PAS"/>
    <property type="match status" value="2"/>
</dbReference>
<comment type="catalytic activity">
    <reaction evidence="1">
        <text>ATP + protein L-histidine = ADP + protein N-phospho-L-histidine.</text>
        <dbReference type="EC" id="2.7.13.3"/>
    </reaction>
</comment>
<dbReference type="InterPro" id="IPR035965">
    <property type="entry name" value="PAS-like_dom_sf"/>
</dbReference>
<dbReference type="GO" id="GO:0004673">
    <property type="term" value="F:protein histidine kinase activity"/>
    <property type="evidence" value="ECO:0007669"/>
    <property type="project" value="UniProtKB-EC"/>
</dbReference>
<evidence type="ECO:0000256" key="8">
    <source>
        <dbReference type="ARBA" id="ARBA00022643"/>
    </source>
</evidence>
<organism evidence="19 20">
    <name type="scientific">Phreatobacter aquaticus</name>
    <dbReference type="NCBI Taxonomy" id="2570229"/>
    <lineage>
        <taxon>Bacteria</taxon>
        <taxon>Pseudomonadati</taxon>
        <taxon>Pseudomonadota</taxon>
        <taxon>Alphaproteobacteria</taxon>
        <taxon>Hyphomicrobiales</taxon>
        <taxon>Phreatobacteraceae</taxon>
        <taxon>Phreatobacter</taxon>
    </lineage>
</organism>
<evidence type="ECO:0000256" key="1">
    <source>
        <dbReference type="ARBA" id="ARBA00000085"/>
    </source>
</evidence>
<dbReference type="SMART" id="SM00086">
    <property type="entry name" value="PAC"/>
    <property type="match status" value="1"/>
</dbReference>
<evidence type="ECO:0000256" key="15">
    <source>
        <dbReference type="ARBA" id="ARBA00023026"/>
    </source>
</evidence>
<keyword evidence="11" id="KW-0547">Nucleotide-binding</keyword>
<keyword evidence="10" id="KW-0677">Repeat</keyword>
<evidence type="ECO:0000256" key="9">
    <source>
        <dbReference type="ARBA" id="ARBA00022679"/>
    </source>
</evidence>
<evidence type="ECO:0000259" key="18">
    <source>
        <dbReference type="PROSITE" id="PS50113"/>
    </source>
</evidence>
<dbReference type="Gene3D" id="3.30.565.10">
    <property type="entry name" value="Histidine kinase-like ATPase, C-terminal domain"/>
    <property type="match status" value="1"/>
</dbReference>
<dbReference type="InterPro" id="IPR036890">
    <property type="entry name" value="HATPase_C_sf"/>
</dbReference>
<dbReference type="PANTHER" id="PTHR41523:SF7">
    <property type="entry name" value="HISTIDINE KINASE"/>
    <property type="match status" value="1"/>
</dbReference>
<dbReference type="PROSITE" id="PS50112">
    <property type="entry name" value="PAS"/>
    <property type="match status" value="1"/>
</dbReference>
<dbReference type="AlphaFoldDB" id="A0A4D7QJ75"/>
<dbReference type="NCBIfam" id="TIGR00229">
    <property type="entry name" value="sensory_box"/>
    <property type="match status" value="1"/>
</dbReference>
<dbReference type="InterPro" id="IPR000014">
    <property type="entry name" value="PAS"/>
</dbReference>
<dbReference type="PROSITE" id="PS50113">
    <property type="entry name" value="PAC"/>
    <property type="match status" value="1"/>
</dbReference>
<evidence type="ECO:0000256" key="6">
    <source>
        <dbReference type="ARBA" id="ARBA00022606"/>
    </source>
</evidence>